<proteinExistence type="predicted"/>
<dbReference type="EMBL" id="JBHTOH010000018">
    <property type="protein sequence ID" value="MFD1410603.1"/>
    <property type="molecule type" value="Genomic_DNA"/>
</dbReference>
<gene>
    <name evidence="1" type="ORF">ACFQ4R_03105</name>
</gene>
<protein>
    <submittedName>
        <fullName evidence="1">Uncharacterized protein</fullName>
    </submittedName>
</protein>
<dbReference type="Proteomes" id="UP001597191">
    <property type="component" value="Unassembled WGS sequence"/>
</dbReference>
<organism evidence="1 2">
    <name type="scientific">Lapidilactobacillus gannanensis</name>
    <dbReference type="NCBI Taxonomy" id="2486002"/>
    <lineage>
        <taxon>Bacteria</taxon>
        <taxon>Bacillati</taxon>
        <taxon>Bacillota</taxon>
        <taxon>Bacilli</taxon>
        <taxon>Lactobacillales</taxon>
        <taxon>Lactobacillaceae</taxon>
        <taxon>Lapidilactobacillus</taxon>
    </lineage>
</organism>
<evidence type="ECO:0000313" key="2">
    <source>
        <dbReference type="Proteomes" id="UP001597191"/>
    </source>
</evidence>
<reference evidence="2" key="1">
    <citation type="journal article" date="2019" name="Int. J. Syst. Evol. Microbiol.">
        <title>The Global Catalogue of Microorganisms (GCM) 10K type strain sequencing project: providing services to taxonomists for standard genome sequencing and annotation.</title>
        <authorList>
            <consortium name="The Broad Institute Genomics Platform"/>
            <consortium name="The Broad Institute Genome Sequencing Center for Infectious Disease"/>
            <person name="Wu L."/>
            <person name="Ma J."/>
        </authorList>
    </citation>
    <scope>NUCLEOTIDE SEQUENCE [LARGE SCALE GENOMIC DNA]</scope>
    <source>
        <strain evidence="2">CCM 8937</strain>
    </source>
</reference>
<name>A0ABW4BLS8_9LACO</name>
<sequence length="89" mass="10204">MKLTKIEEEVIKLMRQGADVELYLADCETETEAKEFVKPIADLVNEDVRRIHTKSDIVGDYFRTDGIISDESYGSVSVMAFMVNRDDRL</sequence>
<accession>A0ABW4BLS8</accession>
<comment type="caution">
    <text evidence="1">The sequence shown here is derived from an EMBL/GenBank/DDBJ whole genome shotgun (WGS) entry which is preliminary data.</text>
</comment>
<dbReference type="RefSeq" id="WP_125651303.1">
    <property type="nucleotide sequence ID" value="NZ_JBHTOH010000018.1"/>
</dbReference>
<keyword evidence="2" id="KW-1185">Reference proteome</keyword>
<evidence type="ECO:0000313" key="1">
    <source>
        <dbReference type="EMBL" id="MFD1410603.1"/>
    </source>
</evidence>